<dbReference type="STRING" id="857342.A0A2T3AQC5"/>
<dbReference type="PANTHER" id="PTHR42940">
    <property type="entry name" value="ALCOHOL DEHYDROGENASE 1-RELATED"/>
    <property type="match status" value="1"/>
</dbReference>
<dbReference type="FunFam" id="3.40.50.720:FF:000039">
    <property type="entry name" value="Alcohol dehydrogenase AdhP"/>
    <property type="match status" value="1"/>
</dbReference>
<gene>
    <name evidence="8" type="ORF">M430DRAFT_109578</name>
</gene>
<keyword evidence="3" id="KW-0479">Metal-binding</keyword>
<keyword evidence="9" id="KW-1185">Reference proteome</keyword>
<dbReference type="InterPro" id="IPR020843">
    <property type="entry name" value="ER"/>
</dbReference>
<evidence type="ECO:0000259" key="7">
    <source>
        <dbReference type="SMART" id="SM00829"/>
    </source>
</evidence>
<evidence type="ECO:0000256" key="4">
    <source>
        <dbReference type="ARBA" id="ARBA00022833"/>
    </source>
</evidence>
<dbReference type="InterPro" id="IPR036291">
    <property type="entry name" value="NAD(P)-bd_dom_sf"/>
</dbReference>
<dbReference type="EMBL" id="KZ679018">
    <property type="protein sequence ID" value="PSS08465.1"/>
    <property type="molecule type" value="Genomic_DNA"/>
</dbReference>
<feature type="domain" description="Enoyl reductase (ER)" evidence="7">
    <location>
        <begin position="16"/>
        <end position="341"/>
    </location>
</feature>
<dbReference type="PANTHER" id="PTHR42940:SF8">
    <property type="entry name" value="VACUOLAR PROTEIN SORTING-ASSOCIATED PROTEIN 11"/>
    <property type="match status" value="1"/>
</dbReference>
<dbReference type="SMART" id="SM00829">
    <property type="entry name" value="PKS_ER"/>
    <property type="match status" value="1"/>
</dbReference>
<reference evidence="8 9" key="1">
    <citation type="journal article" date="2018" name="New Phytol.">
        <title>Comparative genomics and transcriptomics depict ericoid mycorrhizal fungi as versatile saprotrophs and plant mutualists.</title>
        <authorList>
            <person name="Martino E."/>
            <person name="Morin E."/>
            <person name="Grelet G.A."/>
            <person name="Kuo A."/>
            <person name="Kohler A."/>
            <person name="Daghino S."/>
            <person name="Barry K.W."/>
            <person name="Cichocki N."/>
            <person name="Clum A."/>
            <person name="Dockter R.B."/>
            <person name="Hainaut M."/>
            <person name="Kuo R.C."/>
            <person name="LaButti K."/>
            <person name="Lindahl B.D."/>
            <person name="Lindquist E.A."/>
            <person name="Lipzen A."/>
            <person name="Khouja H.R."/>
            <person name="Magnuson J."/>
            <person name="Murat C."/>
            <person name="Ohm R.A."/>
            <person name="Singer S.W."/>
            <person name="Spatafora J.W."/>
            <person name="Wang M."/>
            <person name="Veneault-Fourrey C."/>
            <person name="Henrissat B."/>
            <person name="Grigoriev I.V."/>
            <person name="Martin F.M."/>
            <person name="Perotto S."/>
        </authorList>
    </citation>
    <scope>NUCLEOTIDE SEQUENCE [LARGE SCALE GENOMIC DNA]</scope>
    <source>
        <strain evidence="8 9">ATCC 22711</strain>
    </source>
</reference>
<dbReference type="InterPro" id="IPR013149">
    <property type="entry name" value="ADH-like_C"/>
</dbReference>
<dbReference type="InParanoid" id="A0A2T3AQC5"/>
<evidence type="ECO:0000256" key="1">
    <source>
        <dbReference type="ARBA" id="ARBA00001947"/>
    </source>
</evidence>
<dbReference type="Gene3D" id="3.90.180.10">
    <property type="entry name" value="Medium-chain alcohol dehydrogenases, catalytic domain"/>
    <property type="match status" value="1"/>
</dbReference>
<evidence type="ECO:0000256" key="5">
    <source>
        <dbReference type="ARBA" id="ARBA00023002"/>
    </source>
</evidence>
<keyword evidence="4" id="KW-0862">Zinc</keyword>
<protein>
    <recommendedName>
        <fullName evidence="7">Enoyl reductase (ER) domain-containing protein</fullName>
    </recommendedName>
</protein>
<dbReference type="GO" id="GO:0005737">
    <property type="term" value="C:cytoplasm"/>
    <property type="evidence" value="ECO:0007669"/>
    <property type="project" value="TreeGrafter"/>
</dbReference>
<organism evidence="8 9">
    <name type="scientific">Amorphotheca resinae ATCC 22711</name>
    <dbReference type="NCBI Taxonomy" id="857342"/>
    <lineage>
        <taxon>Eukaryota</taxon>
        <taxon>Fungi</taxon>
        <taxon>Dikarya</taxon>
        <taxon>Ascomycota</taxon>
        <taxon>Pezizomycotina</taxon>
        <taxon>Leotiomycetes</taxon>
        <taxon>Helotiales</taxon>
        <taxon>Amorphothecaceae</taxon>
        <taxon>Amorphotheca</taxon>
    </lineage>
</organism>
<dbReference type="AlphaFoldDB" id="A0A2T3AQC5"/>
<dbReference type="SUPFAM" id="SSF51735">
    <property type="entry name" value="NAD(P)-binding Rossmann-fold domains"/>
    <property type="match status" value="1"/>
</dbReference>
<dbReference type="Pfam" id="PF00107">
    <property type="entry name" value="ADH_zinc_N"/>
    <property type="match status" value="1"/>
</dbReference>
<evidence type="ECO:0000256" key="6">
    <source>
        <dbReference type="ARBA" id="ARBA00023027"/>
    </source>
</evidence>
<dbReference type="InterPro" id="IPR011032">
    <property type="entry name" value="GroES-like_sf"/>
</dbReference>
<dbReference type="Pfam" id="PF08240">
    <property type="entry name" value="ADH_N"/>
    <property type="match status" value="1"/>
</dbReference>
<dbReference type="RefSeq" id="XP_024716863.1">
    <property type="nucleotide sequence ID" value="XM_024861287.1"/>
</dbReference>
<accession>A0A2T3AQC5</accession>
<evidence type="ECO:0000313" key="8">
    <source>
        <dbReference type="EMBL" id="PSS08465.1"/>
    </source>
</evidence>
<comment type="cofactor">
    <cofactor evidence="1">
        <name>Zn(2+)</name>
        <dbReference type="ChEBI" id="CHEBI:29105"/>
    </cofactor>
</comment>
<evidence type="ECO:0000313" key="9">
    <source>
        <dbReference type="Proteomes" id="UP000241818"/>
    </source>
</evidence>
<dbReference type="InterPro" id="IPR013154">
    <property type="entry name" value="ADH-like_N"/>
</dbReference>
<evidence type="ECO:0000256" key="2">
    <source>
        <dbReference type="ARBA" id="ARBA00008072"/>
    </source>
</evidence>
<keyword evidence="6" id="KW-0520">NAD</keyword>
<dbReference type="SUPFAM" id="SSF50129">
    <property type="entry name" value="GroES-like"/>
    <property type="match status" value="1"/>
</dbReference>
<sequence length="360" mass="39068">MLACQIVEYHKPHQIRRIPTPQTLRPHDLLLKVAVAALCHSDLEYVDGTLDIQLPVTASHEGTGVVVAKGSAITDFEIGDRVLAGQTYGRCGECDDCQGPENYRHYCENKYNMMSVKRNGAFQEYLIVDALQSTKIPDAMSFLTAAPLACAGVTAWRGVLQAELQPGQWIGIIGSGGGLGHLAVQFAKARGLKVIGVDARDDGLALSREAGADIVLDARIGKDRVVHEAFKVTGGKGADATVNVSDAKTAAATACAITRKHGTMVQVALAHELGIPFEEYIFRDIRIKGSFICSQKETEEMLDVVVKHNIKVTSSIFYGIQEIPKIVELLREGKYQGKGVVVIDEEAVRGRLCQENRSNL</sequence>
<dbReference type="GO" id="GO:0004022">
    <property type="term" value="F:alcohol dehydrogenase (NAD+) activity"/>
    <property type="evidence" value="ECO:0007669"/>
    <property type="project" value="TreeGrafter"/>
</dbReference>
<dbReference type="GeneID" id="36569368"/>
<dbReference type="Gene3D" id="3.40.50.720">
    <property type="entry name" value="NAD(P)-binding Rossmann-like Domain"/>
    <property type="match status" value="1"/>
</dbReference>
<comment type="similarity">
    <text evidence="2">Belongs to the zinc-containing alcohol dehydrogenase family.</text>
</comment>
<evidence type="ECO:0000256" key="3">
    <source>
        <dbReference type="ARBA" id="ARBA00022723"/>
    </source>
</evidence>
<dbReference type="OrthoDB" id="256333at2759"/>
<dbReference type="Proteomes" id="UP000241818">
    <property type="component" value="Unassembled WGS sequence"/>
</dbReference>
<name>A0A2T3AQC5_AMORE</name>
<keyword evidence="5" id="KW-0560">Oxidoreductase</keyword>
<proteinExistence type="inferred from homology"/>
<dbReference type="GO" id="GO:0046872">
    <property type="term" value="F:metal ion binding"/>
    <property type="evidence" value="ECO:0007669"/>
    <property type="project" value="UniProtKB-KW"/>
</dbReference>